<dbReference type="SUPFAM" id="SSF50692">
    <property type="entry name" value="ADC-like"/>
    <property type="match status" value="1"/>
</dbReference>
<dbReference type="Gene3D" id="2.40.40.20">
    <property type="match status" value="1"/>
</dbReference>
<name>A0ABS8KNL5_9HYPH</name>
<evidence type="ECO:0000313" key="7">
    <source>
        <dbReference type="Proteomes" id="UP001198862"/>
    </source>
</evidence>
<dbReference type="InterPro" id="IPR009010">
    <property type="entry name" value="Asp_de-COase-like_dom_sf"/>
</dbReference>
<dbReference type="Pfam" id="PF04879">
    <property type="entry name" value="Molybdop_Fe4S4"/>
    <property type="match status" value="1"/>
</dbReference>
<comment type="similarity">
    <text evidence="1">Belongs to the prokaryotic molybdopterin-containing oxidoreductase family.</text>
</comment>
<dbReference type="SUPFAM" id="SSF53706">
    <property type="entry name" value="Formate dehydrogenase/DMSO reductase, domains 1-3"/>
    <property type="match status" value="1"/>
</dbReference>
<comment type="caution">
    <text evidence="6">The sequence shown here is derived from an EMBL/GenBank/DDBJ whole genome shotgun (WGS) entry which is preliminary data.</text>
</comment>
<dbReference type="Proteomes" id="UP001198862">
    <property type="component" value="Unassembled WGS sequence"/>
</dbReference>
<evidence type="ECO:0000256" key="1">
    <source>
        <dbReference type="ARBA" id="ARBA00010312"/>
    </source>
</evidence>
<evidence type="ECO:0000313" key="6">
    <source>
        <dbReference type="EMBL" id="MCC8427640.1"/>
    </source>
</evidence>
<sequence length="787" mass="83986">MVEAQKIAAFCTQCRSRCGCVAVVEGGRLLRVDPLPDHPTGQALCPKGRAAPELVYHPERVMRPLRRTQPKGAADPGWKPVSWDEALAEIATRLSAIRATHGAEQVAFSVTTPSGSHISDSISWIERFIRAYGSPNTIYGTEICNWHKDYASRFTYGHDIGTPDFANTDCVVLWGNNPAATWLARQVEIQKGLKRGARMIVVDPRPTALAKRATQWLRVRPGTDQAVALGLANLLVSSGRFDQDFVAAWTNASLLVRADTGRFLRESDLRAAGRSDILYSHAGEGGGLLPLDRSGKETEGTPVLRWHGTIETLSGPVLCHTALELFARAAAEYPPERVADVSGIEPGDLAKAADIIAGAKSVAYYAWNGVGQSVTATQTDRAISILYALTGSYGREGGNVPGGAAPFVDISGQDLLSAAQRDKALGLAERPLGPGLQGWVTARDVYKAVLTKAPYPLRALVSFGTNLLVSQPDTEMARKALSALEFHVHADFFINATACYADIILPAATSWEREGLRTGFDGSLEGLRHVQLRPPVVAPVGEARSDTDIVMGLAAGLGLGDRMFDLDADRGHDAALARTGLTVGMLRASPAGVRVDGTAQLDGQSLAHDGHPRGYPTPTGKIEIYSERLMLSGYRPIPALDVGDLSSAEAGYPLRLGSAKSVAYCHSQHRNIGSLRRLVPDPIVEMSPEDAAARSVSHGDWVRISTRSGDAVARAAIVPGLASGAVFGQHGWWIEGGEGTPYDRSHPLAANLNSAIGTDRADPVSGSIPLRCSWCQVAKISFEPPSV</sequence>
<dbReference type="Gene3D" id="3.40.50.740">
    <property type="match status" value="1"/>
</dbReference>
<evidence type="ECO:0000259" key="5">
    <source>
        <dbReference type="PROSITE" id="PS51669"/>
    </source>
</evidence>
<dbReference type="Gene3D" id="2.20.25.90">
    <property type="entry name" value="ADC-like domains"/>
    <property type="match status" value="1"/>
</dbReference>
<reference evidence="6 7" key="1">
    <citation type="submission" date="2021-11" db="EMBL/GenBank/DDBJ databases">
        <authorList>
            <person name="Lee D.-H."/>
            <person name="Kim S.-B."/>
        </authorList>
    </citation>
    <scope>NUCLEOTIDE SEQUENCE [LARGE SCALE GENOMIC DNA]</scope>
    <source>
        <strain evidence="6 7">KCTC 52223</strain>
    </source>
</reference>
<protein>
    <submittedName>
        <fullName evidence="6">Molybdopterin-dependent oxidoreductase</fullName>
    </submittedName>
</protein>
<evidence type="ECO:0000256" key="3">
    <source>
        <dbReference type="ARBA" id="ARBA00023004"/>
    </source>
</evidence>
<dbReference type="Pfam" id="PF00384">
    <property type="entry name" value="Molybdopterin"/>
    <property type="match status" value="1"/>
</dbReference>
<dbReference type="Pfam" id="PF01568">
    <property type="entry name" value="Molydop_binding"/>
    <property type="match status" value="1"/>
</dbReference>
<dbReference type="InterPro" id="IPR050612">
    <property type="entry name" value="Prok_Mopterin_Oxidored"/>
</dbReference>
<dbReference type="InterPro" id="IPR006657">
    <property type="entry name" value="MoPterin_dinucl-bd_dom"/>
</dbReference>
<dbReference type="InterPro" id="IPR037949">
    <property type="entry name" value="MopB_CT_Acetylene-hydratase"/>
</dbReference>
<proteinExistence type="inferred from homology"/>
<dbReference type="RefSeq" id="WP_230548864.1">
    <property type="nucleotide sequence ID" value="NZ_JAJISD010000001.1"/>
</dbReference>
<dbReference type="PROSITE" id="PS51669">
    <property type="entry name" value="4FE4S_MOW_BIS_MGD"/>
    <property type="match status" value="1"/>
</dbReference>
<gene>
    <name evidence="6" type="ORF">LJ725_01590</name>
</gene>
<accession>A0ABS8KNL5</accession>
<dbReference type="SMART" id="SM00926">
    <property type="entry name" value="Molybdop_Fe4S4"/>
    <property type="match status" value="1"/>
</dbReference>
<dbReference type="EMBL" id="JAJISD010000001">
    <property type="protein sequence ID" value="MCC8427640.1"/>
    <property type="molecule type" value="Genomic_DNA"/>
</dbReference>
<dbReference type="PANTHER" id="PTHR43742">
    <property type="entry name" value="TRIMETHYLAMINE-N-OXIDE REDUCTASE"/>
    <property type="match status" value="1"/>
</dbReference>
<keyword evidence="2" id="KW-0479">Metal-binding</keyword>
<keyword evidence="3" id="KW-0408">Iron</keyword>
<dbReference type="Gene3D" id="3.40.228.10">
    <property type="entry name" value="Dimethylsulfoxide Reductase, domain 2"/>
    <property type="match status" value="1"/>
</dbReference>
<dbReference type="CDD" id="cd02781">
    <property type="entry name" value="MopB_CT_Acetylene-hydratase"/>
    <property type="match status" value="1"/>
</dbReference>
<dbReference type="PANTHER" id="PTHR43742:SF6">
    <property type="entry name" value="OXIDOREDUCTASE YYAE-RELATED"/>
    <property type="match status" value="1"/>
</dbReference>
<organism evidence="6 7">
    <name type="scientific">Reyranella aquatilis</name>
    <dbReference type="NCBI Taxonomy" id="2035356"/>
    <lineage>
        <taxon>Bacteria</taxon>
        <taxon>Pseudomonadati</taxon>
        <taxon>Pseudomonadota</taxon>
        <taxon>Alphaproteobacteria</taxon>
        <taxon>Hyphomicrobiales</taxon>
        <taxon>Reyranellaceae</taxon>
        <taxon>Reyranella</taxon>
    </lineage>
</organism>
<dbReference type="InterPro" id="IPR006656">
    <property type="entry name" value="Mopterin_OxRdtase"/>
</dbReference>
<keyword evidence="7" id="KW-1185">Reference proteome</keyword>
<evidence type="ECO:0000256" key="4">
    <source>
        <dbReference type="ARBA" id="ARBA00023014"/>
    </source>
</evidence>
<dbReference type="InterPro" id="IPR006963">
    <property type="entry name" value="Mopterin_OxRdtase_4Fe-4S_dom"/>
</dbReference>
<evidence type="ECO:0000256" key="2">
    <source>
        <dbReference type="ARBA" id="ARBA00022723"/>
    </source>
</evidence>
<feature type="domain" description="4Fe-4S Mo/W bis-MGD-type" evidence="5">
    <location>
        <begin position="4"/>
        <end position="59"/>
    </location>
</feature>
<keyword evidence="4" id="KW-0411">Iron-sulfur</keyword>